<dbReference type="VEuPathDB" id="FungiDB:P170DRAFT_377638"/>
<dbReference type="InterPro" id="IPR011057">
    <property type="entry name" value="Mss4-like_sf"/>
</dbReference>
<dbReference type="GO" id="GO:0046872">
    <property type="term" value="F:metal ion binding"/>
    <property type="evidence" value="ECO:0007669"/>
    <property type="project" value="UniProtKB-KW"/>
</dbReference>
<keyword evidence="7" id="KW-1185">Reference proteome</keyword>
<dbReference type="OrthoDB" id="9970124at2759"/>
<name>A0A2I2GH08_9EURO</name>
<dbReference type="SUPFAM" id="SSF51316">
    <property type="entry name" value="Mss4-like"/>
    <property type="match status" value="1"/>
</dbReference>
<dbReference type="EMBL" id="MSFO01000002">
    <property type="protein sequence ID" value="PLB52127.1"/>
    <property type="molecule type" value="Genomic_DNA"/>
</dbReference>
<sequence length="192" mass="21936">MTEIGEAGGQPFPNPMAGTTKEAYWKHRAPYKMQSAEEFGRVQWHGKCQCGQVRFKLNRERPLRSKYCHCRNCQLLHGAPFQWAAIFHKTDVAFVNGADGLAFYSAGDRTREYETPTKLSCSYCRTPIMDEGRNMCMVFPTTIEHGSSDREVQEWREAFAVECHIFYSARAVDMPDGKPKWSGLDGHSDQLE</sequence>
<evidence type="ECO:0000256" key="2">
    <source>
        <dbReference type="ARBA" id="ARBA00022723"/>
    </source>
</evidence>
<dbReference type="InterPro" id="IPR006913">
    <property type="entry name" value="CENP-V/GFA"/>
</dbReference>
<organism evidence="6 7">
    <name type="scientific">Aspergillus steynii IBT 23096</name>
    <dbReference type="NCBI Taxonomy" id="1392250"/>
    <lineage>
        <taxon>Eukaryota</taxon>
        <taxon>Fungi</taxon>
        <taxon>Dikarya</taxon>
        <taxon>Ascomycota</taxon>
        <taxon>Pezizomycotina</taxon>
        <taxon>Eurotiomycetes</taxon>
        <taxon>Eurotiomycetidae</taxon>
        <taxon>Eurotiales</taxon>
        <taxon>Aspergillaceae</taxon>
        <taxon>Aspergillus</taxon>
        <taxon>Aspergillus subgen. Circumdati</taxon>
    </lineage>
</organism>
<dbReference type="GeneID" id="36553110"/>
<dbReference type="Gene3D" id="3.90.1590.10">
    <property type="entry name" value="glutathione-dependent formaldehyde- activating enzyme (gfa)"/>
    <property type="match status" value="1"/>
</dbReference>
<comment type="caution">
    <text evidence="6">The sequence shown here is derived from an EMBL/GenBank/DDBJ whole genome shotgun (WGS) entry which is preliminary data.</text>
</comment>
<dbReference type="PROSITE" id="PS51891">
    <property type="entry name" value="CENP_V_GFA"/>
    <property type="match status" value="1"/>
</dbReference>
<proteinExistence type="inferred from homology"/>
<accession>A0A2I2GH08</accession>
<dbReference type="PANTHER" id="PTHR33337">
    <property type="entry name" value="GFA DOMAIN-CONTAINING PROTEIN"/>
    <property type="match status" value="1"/>
</dbReference>
<keyword evidence="2" id="KW-0479">Metal-binding</keyword>
<dbReference type="AlphaFoldDB" id="A0A2I2GH08"/>
<keyword evidence="4" id="KW-0456">Lyase</keyword>
<dbReference type="PANTHER" id="PTHR33337:SF40">
    <property type="entry name" value="CENP-V_GFA DOMAIN-CONTAINING PROTEIN-RELATED"/>
    <property type="match status" value="1"/>
</dbReference>
<reference evidence="6 7" key="1">
    <citation type="submission" date="2016-12" db="EMBL/GenBank/DDBJ databases">
        <title>The genomes of Aspergillus section Nigri reveals drivers in fungal speciation.</title>
        <authorList>
            <consortium name="DOE Joint Genome Institute"/>
            <person name="Vesth T.C."/>
            <person name="Nybo J."/>
            <person name="Theobald S."/>
            <person name="Brandl J."/>
            <person name="Frisvad J.C."/>
            <person name="Nielsen K.F."/>
            <person name="Lyhne E.K."/>
            <person name="Kogle M.E."/>
            <person name="Kuo A."/>
            <person name="Riley R."/>
            <person name="Clum A."/>
            <person name="Nolan M."/>
            <person name="Lipzen A."/>
            <person name="Salamov A."/>
            <person name="Henrissat B."/>
            <person name="Wiebenga A."/>
            <person name="De Vries R.P."/>
            <person name="Grigoriev I.V."/>
            <person name="Mortensen U.H."/>
            <person name="Andersen M.R."/>
            <person name="Baker S.E."/>
        </authorList>
    </citation>
    <scope>NUCLEOTIDE SEQUENCE [LARGE SCALE GENOMIC DNA]</scope>
    <source>
        <strain evidence="6 7">IBT 23096</strain>
    </source>
</reference>
<evidence type="ECO:0000256" key="4">
    <source>
        <dbReference type="ARBA" id="ARBA00023239"/>
    </source>
</evidence>
<evidence type="ECO:0000259" key="5">
    <source>
        <dbReference type="PROSITE" id="PS51891"/>
    </source>
</evidence>
<gene>
    <name evidence="6" type="ORF">P170DRAFT_377638</name>
</gene>
<dbReference type="Proteomes" id="UP000234275">
    <property type="component" value="Unassembled WGS sequence"/>
</dbReference>
<evidence type="ECO:0000313" key="7">
    <source>
        <dbReference type="Proteomes" id="UP000234275"/>
    </source>
</evidence>
<evidence type="ECO:0000313" key="6">
    <source>
        <dbReference type="EMBL" id="PLB52127.1"/>
    </source>
</evidence>
<dbReference type="RefSeq" id="XP_024707429.1">
    <property type="nucleotide sequence ID" value="XM_024845410.1"/>
</dbReference>
<dbReference type="STRING" id="1392250.A0A2I2GH08"/>
<dbReference type="GO" id="GO:0016846">
    <property type="term" value="F:carbon-sulfur lyase activity"/>
    <property type="evidence" value="ECO:0007669"/>
    <property type="project" value="InterPro"/>
</dbReference>
<dbReference type="Pfam" id="PF04828">
    <property type="entry name" value="GFA"/>
    <property type="match status" value="1"/>
</dbReference>
<comment type="similarity">
    <text evidence="1">Belongs to the Gfa family.</text>
</comment>
<keyword evidence="3" id="KW-0862">Zinc</keyword>
<feature type="domain" description="CENP-V/GFA" evidence="5">
    <location>
        <begin position="44"/>
        <end position="156"/>
    </location>
</feature>
<evidence type="ECO:0000256" key="3">
    <source>
        <dbReference type="ARBA" id="ARBA00022833"/>
    </source>
</evidence>
<protein>
    <recommendedName>
        <fullName evidence="5">CENP-V/GFA domain-containing protein</fullName>
    </recommendedName>
</protein>
<evidence type="ECO:0000256" key="1">
    <source>
        <dbReference type="ARBA" id="ARBA00005495"/>
    </source>
</evidence>